<protein>
    <submittedName>
        <fullName evidence="7">SigB/SigF/SigG family RNA polymerase sigma factor</fullName>
    </submittedName>
</protein>
<dbReference type="EMBL" id="JAIBOA010000035">
    <property type="protein sequence ID" value="MBW8487501.1"/>
    <property type="molecule type" value="Genomic_DNA"/>
</dbReference>
<dbReference type="InterPro" id="IPR007627">
    <property type="entry name" value="RNA_pol_sigma70_r2"/>
</dbReference>
<accession>A0ABS7G4P4</accession>
<organism evidence="7 8">
    <name type="scientific">Actinomadura parmotrematis</name>
    <dbReference type="NCBI Taxonomy" id="2864039"/>
    <lineage>
        <taxon>Bacteria</taxon>
        <taxon>Bacillati</taxon>
        <taxon>Actinomycetota</taxon>
        <taxon>Actinomycetes</taxon>
        <taxon>Streptosporangiales</taxon>
        <taxon>Thermomonosporaceae</taxon>
        <taxon>Actinomadura</taxon>
    </lineage>
</organism>
<dbReference type="InterPro" id="IPR036388">
    <property type="entry name" value="WH-like_DNA-bd_sf"/>
</dbReference>
<evidence type="ECO:0000256" key="4">
    <source>
        <dbReference type="ARBA" id="ARBA00023163"/>
    </source>
</evidence>
<dbReference type="PANTHER" id="PTHR30385:SF4">
    <property type="entry name" value="RNA POLYMERASE SIGMA-E FACTOR"/>
    <property type="match status" value="1"/>
</dbReference>
<dbReference type="SUPFAM" id="SSF88946">
    <property type="entry name" value="Sigma2 domain of RNA polymerase sigma factors"/>
    <property type="match status" value="1"/>
</dbReference>
<dbReference type="NCBIfam" id="TIGR02937">
    <property type="entry name" value="sigma70-ECF"/>
    <property type="match status" value="1"/>
</dbReference>
<gene>
    <name evidence="7" type="ORF">K1Y72_34465</name>
</gene>
<evidence type="ECO:0000259" key="6">
    <source>
        <dbReference type="PROSITE" id="PS00715"/>
    </source>
</evidence>
<dbReference type="InterPro" id="IPR013325">
    <property type="entry name" value="RNA_pol_sigma_r2"/>
</dbReference>
<feature type="domain" description="RNA polymerase sigma-70" evidence="6">
    <location>
        <begin position="64"/>
        <end position="77"/>
    </location>
</feature>
<sequence>MSAPTAFQPAPVPPGIEERLAEMKALPPGDPRRERLREQIILSCTRTVRAVAGRFGSRGEAAEDLFQVGMIGLIAAVDRYDPGRGNRFMAFAMPTVTGEIKRHFRDRGWTMRPPREVQERWARVNEARPRLTQTLGRSPTVADLAGDLGFSEEEVVEAITAGDDYHARSLDRRADDDPDGPTIGETIADPEPEMDLVAAREAVRPALRRLPERERHILLLRFHGNKTQREIADIVGLSQMHVSRLIRDSLAAVRAEVEEQPA</sequence>
<keyword evidence="4" id="KW-0804">Transcription</keyword>
<dbReference type="PRINTS" id="PR00046">
    <property type="entry name" value="SIGMA70FCT"/>
</dbReference>
<dbReference type="NCBIfam" id="TIGR02980">
    <property type="entry name" value="SigBFG"/>
    <property type="match status" value="1"/>
</dbReference>
<dbReference type="Pfam" id="PF04542">
    <property type="entry name" value="Sigma70_r2"/>
    <property type="match status" value="1"/>
</dbReference>
<dbReference type="Proteomes" id="UP000774570">
    <property type="component" value="Unassembled WGS sequence"/>
</dbReference>
<dbReference type="Gene3D" id="1.20.120.1810">
    <property type="match status" value="1"/>
</dbReference>
<keyword evidence="8" id="KW-1185">Reference proteome</keyword>
<dbReference type="PROSITE" id="PS00715">
    <property type="entry name" value="SIGMA70_1"/>
    <property type="match status" value="1"/>
</dbReference>
<evidence type="ECO:0000313" key="8">
    <source>
        <dbReference type="Proteomes" id="UP000774570"/>
    </source>
</evidence>
<dbReference type="InterPro" id="IPR007624">
    <property type="entry name" value="RNA_pol_sigma70_r3"/>
</dbReference>
<feature type="region of interest" description="Disordered" evidence="5">
    <location>
        <begin position="170"/>
        <end position="190"/>
    </location>
</feature>
<proteinExistence type="predicted"/>
<dbReference type="SUPFAM" id="SSF88659">
    <property type="entry name" value="Sigma3 and sigma4 domains of RNA polymerase sigma factors"/>
    <property type="match status" value="2"/>
</dbReference>
<keyword evidence="3" id="KW-0238">DNA-binding</keyword>
<keyword evidence="1" id="KW-0805">Transcription regulation</keyword>
<dbReference type="CDD" id="cd06171">
    <property type="entry name" value="Sigma70_r4"/>
    <property type="match status" value="1"/>
</dbReference>
<evidence type="ECO:0000313" key="7">
    <source>
        <dbReference type="EMBL" id="MBW8487501.1"/>
    </source>
</evidence>
<dbReference type="Pfam" id="PF04539">
    <property type="entry name" value="Sigma70_r3"/>
    <property type="match status" value="1"/>
</dbReference>
<dbReference type="InterPro" id="IPR014322">
    <property type="entry name" value="RNA_pol_sigma-B/F/G"/>
</dbReference>
<evidence type="ECO:0000256" key="2">
    <source>
        <dbReference type="ARBA" id="ARBA00023082"/>
    </source>
</evidence>
<evidence type="ECO:0000256" key="1">
    <source>
        <dbReference type="ARBA" id="ARBA00023015"/>
    </source>
</evidence>
<evidence type="ECO:0000256" key="3">
    <source>
        <dbReference type="ARBA" id="ARBA00023125"/>
    </source>
</evidence>
<evidence type="ECO:0000256" key="5">
    <source>
        <dbReference type="SAM" id="MobiDB-lite"/>
    </source>
</evidence>
<dbReference type="InterPro" id="IPR007630">
    <property type="entry name" value="RNA_pol_sigma70_r4"/>
</dbReference>
<dbReference type="InterPro" id="IPR013324">
    <property type="entry name" value="RNA_pol_sigma_r3/r4-like"/>
</dbReference>
<reference evidence="7 8" key="1">
    <citation type="submission" date="2021-07" db="EMBL/GenBank/DDBJ databases">
        <title>Actinomadura sp. PM05-2 isolated from lichen.</title>
        <authorList>
            <person name="Somphong A."/>
            <person name="Phongsopitanun W."/>
            <person name="Tanasupawat S."/>
            <person name="Peongsungnone V."/>
        </authorList>
    </citation>
    <scope>NUCLEOTIDE SEQUENCE [LARGE SCALE GENOMIC DNA]</scope>
    <source>
        <strain evidence="7 8">PM05-2</strain>
    </source>
</reference>
<dbReference type="Gene3D" id="1.10.10.10">
    <property type="entry name" value="Winged helix-like DNA-binding domain superfamily/Winged helix DNA-binding domain"/>
    <property type="match status" value="2"/>
</dbReference>
<keyword evidence="2" id="KW-0731">Sigma factor</keyword>
<dbReference type="InterPro" id="IPR014284">
    <property type="entry name" value="RNA_pol_sigma-70_dom"/>
</dbReference>
<dbReference type="PANTHER" id="PTHR30385">
    <property type="entry name" value="SIGMA FACTOR F FLAGELLAR"/>
    <property type="match status" value="1"/>
</dbReference>
<dbReference type="Pfam" id="PF04545">
    <property type="entry name" value="Sigma70_r4"/>
    <property type="match status" value="1"/>
</dbReference>
<comment type="caution">
    <text evidence="7">The sequence shown here is derived from an EMBL/GenBank/DDBJ whole genome shotgun (WGS) entry which is preliminary data.</text>
</comment>
<dbReference type="RefSeq" id="WP_220170732.1">
    <property type="nucleotide sequence ID" value="NZ_JAIBOA010000035.1"/>
</dbReference>
<name>A0ABS7G4P4_9ACTN</name>
<dbReference type="InterPro" id="IPR000943">
    <property type="entry name" value="RNA_pol_sigma70"/>
</dbReference>